<comment type="similarity">
    <text evidence="7">Belongs to the transglycosylase MltG family.</text>
</comment>
<dbReference type="GO" id="GO:0009252">
    <property type="term" value="P:peptidoglycan biosynthetic process"/>
    <property type="evidence" value="ECO:0007669"/>
    <property type="project" value="UniProtKB-UniRule"/>
</dbReference>
<dbReference type="Pfam" id="PF02618">
    <property type="entry name" value="YceG"/>
    <property type="match status" value="1"/>
</dbReference>
<dbReference type="GO" id="GO:0005886">
    <property type="term" value="C:plasma membrane"/>
    <property type="evidence" value="ECO:0007669"/>
    <property type="project" value="UniProtKB-UniRule"/>
</dbReference>
<keyword evidence="2 7" id="KW-0812">Transmembrane</keyword>
<feature type="site" description="Important for catalytic activity" evidence="7">
    <location>
        <position position="209"/>
    </location>
</feature>
<name>A0A1F7WSJ2_9BACT</name>
<evidence type="ECO:0000256" key="3">
    <source>
        <dbReference type="ARBA" id="ARBA00022989"/>
    </source>
</evidence>
<proteinExistence type="inferred from homology"/>
<dbReference type="GO" id="GO:0071555">
    <property type="term" value="P:cell wall organization"/>
    <property type="evidence" value="ECO:0007669"/>
    <property type="project" value="UniProtKB-KW"/>
</dbReference>
<dbReference type="NCBIfam" id="TIGR00247">
    <property type="entry name" value="endolytic transglycosylase MltG"/>
    <property type="match status" value="1"/>
</dbReference>
<sequence length="340" mass="37738">MRKIVIFLGVLAVFGLSIFGGLLWIKDSFAPRASETKFQKFLITKGSSALGVANKLEEEGFVKSALAFKVYTQVTGLSRRILAGEYEISPHMSLIQIVSKLTSGPLEVWVTVREGLRREEVAEKFIEGLSKSGEEGALFRQEFLSLSKDKEGLLFPDTYLFPKEASASAVVARMRSTFDRRMEEFEGQVVQSDLTLIEIATLASILERETVTDEERPIVAGILLNRLKINMGLQADATVQYAKANAKCLPAQTGQMPNAKCDWWEPLLKEDLNIDSPYNTYKYRGLPPAPIASPGLSSLKAAIKPESTDYLYYLHDDSGGIHYASTLEEHNGNVSRYLGK</sequence>
<dbReference type="EC" id="4.2.2.29" evidence="7"/>
<evidence type="ECO:0000256" key="4">
    <source>
        <dbReference type="ARBA" id="ARBA00023136"/>
    </source>
</evidence>
<accession>A0A1F7WSJ2</accession>
<keyword evidence="6 7" id="KW-0961">Cell wall biogenesis/degradation</keyword>
<dbReference type="Gene3D" id="3.30.160.60">
    <property type="entry name" value="Classic Zinc Finger"/>
    <property type="match status" value="1"/>
</dbReference>
<protein>
    <recommendedName>
        <fullName evidence="7">Endolytic murein transglycosylase</fullName>
        <ecNumber evidence="7">4.2.2.29</ecNumber>
    </recommendedName>
    <alternativeName>
        <fullName evidence="7">Peptidoglycan lytic transglycosylase</fullName>
    </alternativeName>
    <alternativeName>
        <fullName evidence="7">Peptidoglycan polymerization terminase</fullName>
    </alternativeName>
</protein>
<dbReference type="HAMAP" id="MF_02065">
    <property type="entry name" value="MltG"/>
    <property type="match status" value="1"/>
</dbReference>
<keyword evidence="4 7" id="KW-0472">Membrane</keyword>
<dbReference type="GO" id="GO:0008932">
    <property type="term" value="F:lytic endotransglycosylase activity"/>
    <property type="evidence" value="ECO:0007669"/>
    <property type="project" value="UniProtKB-UniRule"/>
</dbReference>
<keyword evidence="1 7" id="KW-1003">Cell membrane</keyword>
<evidence type="ECO:0000256" key="2">
    <source>
        <dbReference type="ARBA" id="ARBA00022692"/>
    </source>
</evidence>
<evidence type="ECO:0000313" key="8">
    <source>
        <dbReference type="EMBL" id="OGM05741.1"/>
    </source>
</evidence>
<dbReference type="PANTHER" id="PTHR30518:SF2">
    <property type="entry name" value="ENDOLYTIC MUREIN TRANSGLYCOSYLASE"/>
    <property type="match status" value="1"/>
</dbReference>
<dbReference type="AlphaFoldDB" id="A0A1F7WSJ2"/>
<dbReference type="CDD" id="cd08010">
    <property type="entry name" value="MltG_like"/>
    <property type="match status" value="1"/>
</dbReference>
<keyword evidence="3 7" id="KW-1133">Transmembrane helix</keyword>
<evidence type="ECO:0000256" key="6">
    <source>
        <dbReference type="ARBA" id="ARBA00023316"/>
    </source>
</evidence>
<evidence type="ECO:0000313" key="9">
    <source>
        <dbReference type="Proteomes" id="UP000178812"/>
    </source>
</evidence>
<dbReference type="PANTHER" id="PTHR30518">
    <property type="entry name" value="ENDOLYTIC MUREIN TRANSGLYCOSYLASE"/>
    <property type="match status" value="1"/>
</dbReference>
<comment type="caution">
    <text evidence="8">The sequence shown here is derived from an EMBL/GenBank/DDBJ whole genome shotgun (WGS) entry which is preliminary data.</text>
</comment>
<dbReference type="EMBL" id="MGFM01000024">
    <property type="protein sequence ID" value="OGM05741.1"/>
    <property type="molecule type" value="Genomic_DNA"/>
</dbReference>
<dbReference type="Gene3D" id="3.30.1490.480">
    <property type="entry name" value="Endolytic murein transglycosylase"/>
    <property type="match status" value="1"/>
</dbReference>
<reference evidence="8 9" key="1">
    <citation type="journal article" date="2016" name="Nat. Commun.">
        <title>Thousands of microbial genomes shed light on interconnected biogeochemical processes in an aquifer system.</title>
        <authorList>
            <person name="Anantharaman K."/>
            <person name="Brown C.T."/>
            <person name="Hug L.A."/>
            <person name="Sharon I."/>
            <person name="Castelle C.J."/>
            <person name="Probst A.J."/>
            <person name="Thomas B.C."/>
            <person name="Singh A."/>
            <person name="Wilkins M.J."/>
            <person name="Karaoz U."/>
            <person name="Brodie E.L."/>
            <person name="Williams K.H."/>
            <person name="Hubbard S.S."/>
            <person name="Banfield J.F."/>
        </authorList>
    </citation>
    <scope>NUCLEOTIDE SEQUENCE [LARGE SCALE GENOMIC DNA]</scope>
</reference>
<organism evidence="8 9">
    <name type="scientific">Candidatus Woesebacteria bacterium GWB1_43_5</name>
    <dbReference type="NCBI Taxonomy" id="1802474"/>
    <lineage>
        <taxon>Bacteria</taxon>
        <taxon>Candidatus Woeseibacteriota</taxon>
    </lineage>
</organism>
<evidence type="ECO:0000256" key="1">
    <source>
        <dbReference type="ARBA" id="ARBA00022475"/>
    </source>
</evidence>
<gene>
    <name evidence="7" type="primary">mltG</name>
    <name evidence="8" type="ORF">A2125_00645</name>
</gene>
<dbReference type="InterPro" id="IPR003770">
    <property type="entry name" value="MLTG-like"/>
</dbReference>
<dbReference type="Proteomes" id="UP000178812">
    <property type="component" value="Unassembled WGS sequence"/>
</dbReference>
<keyword evidence="5 7" id="KW-0456">Lyase</keyword>
<comment type="function">
    <text evidence="7">Functions as a peptidoglycan terminase that cleaves nascent peptidoglycan strands endolytically to terminate their elongation.</text>
</comment>
<comment type="catalytic activity">
    <reaction evidence="7">
        <text>a peptidoglycan chain = a peptidoglycan chain with N-acetyl-1,6-anhydromuramyl-[peptide] at the reducing end + a peptidoglycan chain with N-acetylglucosamine at the non-reducing end.</text>
        <dbReference type="EC" id="4.2.2.29"/>
    </reaction>
</comment>
<evidence type="ECO:0000256" key="7">
    <source>
        <dbReference type="HAMAP-Rule" id="MF_02065"/>
    </source>
</evidence>
<evidence type="ECO:0000256" key="5">
    <source>
        <dbReference type="ARBA" id="ARBA00023239"/>
    </source>
</evidence>